<dbReference type="STRING" id="298654.FraEuI1c_4571"/>
<dbReference type="KEGG" id="fri:FraEuI1c_4571"/>
<organism evidence="2 3">
    <name type="scientific">Pseudofrankia inefficax (strain DSM 45817 / CECT 9037 / DDB 130130 / EuI1c)</name>
    <name type="common">Frankia inefficax</name>
    <dbReference type="NCBI Taxonomy" id="298654"/>
    <lineage>
        <taxon>Bacteria</taxon>
        <taxon>Bacillati</taxon>
        <taxon>Actinomycetota</taxon>
        <taxon>Actinomycetes</taxon>
        <taxon>Frankiales</taxon>
        <taxon>Frankiaceae</taxon>
        <taxon>Pseudofrankia</taxon>
    </lineage>
</organism>
<dbReference type="AlphaFoldDB" id="E3IWU0"/>
<dbReference type="Gene3D" id="3.30.450.30">
    <property type="entry name" value="Dynein light chain 2a, cytoplasmic"/>
    <property type="match status" value="1"/>
</dbReference>
<dbReference type="eggNOG" id="COG2018">
    <property type="taxonomic scope" value="Bacteria"/>
</dbReference>
<evidence type="ECO:0000313" key="3">
    <source>
        <dbReference type="Proteomes" id="UP000002484"/>
    </source>
</evidence>
<dbReference type="SUPFAM" id="SSF103196">
    <property type="entry name" value="Roadblock/LC7 domain"/>
    <property type="match status" value="1"/>
</dbReference>
<dbReference type="InterPro" id="IPR004942">
    <property type="entry name" value="Roadblock/LAMTOR2_dom"/>
</dbReference>
<dbReference type="SMART" id="SM00960">
    <property type="entry name" value="Robl_LC7"/>
    <property type="match status" value="1"/>
</dbReference>
<evidence type="ECO:0000313" key="2">
    <source>
        <dbReference type="EMBL" id="ADP82564.1"/>
    </source>
</evidence>
<dbReference type="RefSeq" id="WP_013425682.1">
    <property type="nucleotide sequence ID" value="NC_014666.1"/>
</dbReference>
<name>E3IWU0_PSEI1</name>
<feature type="domain" description="Roadblock/LAMTOR2" evidence="1">
    <location>
        <begin position="7"/>
        <end position="98"/>
    </location>
</feature>
<dbReference type="EMBL" id="CP002299">
    <property type="protein sequence ID" value="ADP82564.1"/>
    <property type="molecule type" value="Genomic_DNA"/>
</dbReference>
<keyword evidence="3" id="KW-1185">Reference proteome</keyword>
<dbReference type="Pfam" id="PF03259">
    <property type="entry name" value="Robl_LC7"/>
    <property type="match status" value="1"/>
</dbReference>
<reference evidence="2 3" key="1">
    <citation type="submission" date="2010-10" db="EMBL/GenBank/DDBJ databases">
        <title>Complete sequence of Frankia sp. EuI1c.</title>
        <authorList>
            <consortium name="US DOE Joint Genome Institute"/>
            <person name="Lucas S."/>
            <person name="Copeland A."/>
            <person name="Lapidus A."/>
            <person name="Cheng J.-F."/>
            <person name="Bruce D."/>
            <person name="Goodwin L."/>
            <person name="Pitluck S."/>
            <person name="Chertkov O."/>
            <person name="Detter J.C."/>
            <person name="Han C."/>
            <person name="Tapia R."/>
            <person name="Land M."/>
            <person name="Hauser L."/>
            <person name="Jeffries C."/>
            <person name="Kyrpides N."/>
            <person name="Ivanova N."/>
            <person name="Mikhailova N."/>
            <person name="Beauchemin N."/>
            <person name="Sen A."/>
            <person name="Sur S.A."/>
            <person name="Gtari M."/>
            <person name="Wall L."/>
            <person name="Tisa L."/>
            <person name="Woyke T."/>
        </authorList>
    </citation>
    <scope>NUCLEOTIDE SEQUENCE [LARGE SCALE GENOMIC DNA]</scope>
    <source>
        <strain evidence="3">DSM 45817 / CECT 9037 / EuI1c</strain>
    </source>
</reference>
<proteinExistence type="predicted"/>
<protein>
    <submittedName>
        <fullName evidence="2">Roadblock/LC7 family protein</fullName>
    </submittedName>
</protein>
<dbReference type="PANTHER" id="PTHR36222">
    <property type="entry name" value="SERINE PROTEASE INHIBITOR RV3364C"/>
    <property type="match status" value="1"/>
</dbReference>
<dbReference type="InterPro" id="IPR053141">
    <property type="entry name" value="Mycobact_SerProt_Inhib_Rv3364c"/>
</dbReference>
<evidence type="ECO:0000259" key="1">
    <source>
        <dbReference type="SMART" id="SM00960"/>
    </source>
</evidence>
<gene>
    <name evidence="2" type="ordered locus">FraEuI1c_4571</name>
</gene>
<dbReference type="HOGENOM" id="CLU_094585_1_1_11"/>
<dbReference type="PANTHER" id="PTHR36222:SF1">
    <property type="entry name" value="SERINE PROTEASE INHIBITOR RV3364C"/>
    <property type="match status" value="1"/>
</dbReference>
<dbReference type="InParanoid" id="E3IWU0"/>
<dbReference type="OrthoDB" id="5187023at2"/>
<dbReference type="Proteomes" id="UP000002484">
    <property type="component" value="Chromosome"/>
</dbReference>
<sequence>MPPTGNLDFLLNDLERRIADVHWAVALSADGLQLARSAALSREGGDQIAAVASGFRSLALGASRYMDGGDVRQTIVEMDSGYLFVSAIGDGACLAVSAAGTADPGLIAFEMARLVTRAGQALTPPIRATA</sequence>
<accession>E3IWU0</accession>